<dbReference type="Pfam" id="PF13583">
    <property type="entry name" value="Reprolysin_4"/>
    <property type="match status" value="1"/>
</dbReference>
<dbReference type="InterPro" id="IPR036116">
    <property type="entry name" value="FN3_sf"/>
</dbReference>
<sequence>MRKVLLFATALLCSKMSFAQDYWKTHTDAVRITTDKSVARLAFPTEFKLFDLNFNPLRKEVFKTVGNAQARKTIISLPNADGKIEQFEIIESSNFDPALQAKFPDIRAFSGKGITDKQATLKLSISPQGIQAMVFRTEKDNEFIEPYSADHTVYTVFKKQPRTLPWKCSTPEQKMATGIDRQVSTARSTGDAKTLRLAQSVTAEYSNYFGATSASQVGLVLAAINATLTRCNGVYEKDLAVHLNLVPNVTSVIYYNPATDPYSDASSGAGGAWNSELQNTLTSVIGAANYDIGHLFGASGGGGNAGCIGCICVDNQKGSGFTSPADNIPQGDNFDIDYVVHEVGHQLGANHTFSMSNEGTGVNMELGSGITIMGYAGITAQNLAPHSIAYYHAASIAQIQANLASKTCATTVDISANNATPVANAGANYTIPISTPFALTGSATDANAGDVLTYSWEQYDNASSSQTGTASVASPTKASGPNWISNEPTTSPIRYFPKLATILAGGLVSGPLPGGSAGANTEALSSVNRTLKFRLTVRDNVLYSSTPPVTIGQTNFADMTVTVSNTSGPFAVTSPNTSVSWAGNSSQTITWNVANSTAAPVSCANVKISLSTDGGNTFNTLVASTPNDGSEVVTIPNTPTTTARIKVEAVGNIFFDISNANFVITSGSSCASPASLTASAITTTSATIGWTAASGGVSYNVDYKATTSSTWINAATATTATSVNLTGLTQGTTYDYRVRTNCASDSSVYSAAQFSTVSTCTTPTGLTSSGVTAAAATVSWTAVSTALSYDVDYKPNTSSTWTNAATGTTATSVNLSGLTSGTLYDWRVRTNCSDGNSTYGAAQFTTVSTGCASPYDNATNGTIAGAATIPFNTDITGLISPSGDIDNYKFVITTGGTITITLGTLPADYDLKLLNSAGSQVAISQAGGTTSETISRTVTPGTYYAQVYGYSGANSATSCYTLRVQLGTASRGTENADVTDITESKVQKVEIFPNPANNILYINLAGYTGKSEVSILDVNGREVLRREVGAANSKLDISTLPIGIYMVRIKNGVKQVTMQKIVKQ</sequence>
<dbReference type="Proteomes" id="UP000253410">
    <property type="component" value="Unassembled WGS sequence"/>
</dbReference>
<organism evidence="5 6">
    <name type="scientific">Chitinophaga flava</name>
    <dbReference type="NCBI Taxonomy" id="2259036"/>
    <lineage>
        <taxon>Bacteria</taxon>
        <taxon>Pseudomonadati</taxon>
        <taxon>Bacteroidota</taxon>
        <taxon>Chitinophagia</taxon>
        <taxon>Chitinophagales</taxon>
        <taxon>Chitinophagaceae</taxon>
        <taxon>Chitinophaga</taxon>
    </lineage>
</organism>
<dbReference type="EMBL" id="QFFJ01000001">
    <property type="protein sequence ID" value="RBL92874.1"/>
    <property type="molecule type" value="Genomic_DNA"/>
</dbReference>
<dbReference type="AlphaFoldDB" id="A0A365Y4F9"/>
<comment type="caution">
    <text evidence="5">The sequence shown here is derived from an EMBL/GenBank/DDBJ whole genome shotgun (WGS) entry which is preliminary data.</text>
</comment>
<dbReference type="Pfam" id="PF04151">
    <property type="entry name" value="PPC"/>
    <property type="match status" value="1"/>
</dbReference>
<dbReference type="Gene3D" id="3.40.390.10">
    <property type="entry name" value="Collagenase (Catalytic Domain)"/>
    <property type="match status" value="1"/>
</dbReference>
<gene>
    <name evidence="5" type="ORF">DF182_09930</name>
</gene>
<dbReference type="Pfam" id="PF18962">
    <property type="entry name" value="Por_Secre_tail"/>
    <property type="match status" value="1"/>
</dbReference>
<feature type="signal peptide" evidence="3">
    <location>
        <begin position="1"/>
        <end position="19"/>
    </location>
</feature>
<keyword evidence="6" id="KW-1185">Reference proteome</keyword>
<evidence type="ECO:0000313" key="6">
    <source>
        <dbReference type="Proteomes" id="UP000253410"/>
    </source>
</evidence>
<dbReference type="InterPro" id="IPR026444">
    <property type="entry name" value="Secre_tail"/>
</dbReference>
<dbReference type="SUPFAM" id="SSF89260">
    <property type="entry name" value="Collagen-binding domain"/>
    <property type="match status" value="1"/>
</dbReference>
<protein>
    <submittedName>
        <fullName evidence="5">Peptidase</fullName>
    </submittedName>
</protein>
<evidence type="ECO:0000259" key="4">
    <source>
        <dbReference type="PROSITE" id="PS50853"/>
    </source>
</evidence>
<keyword evidence="1" id="KW-0677">Repeat</keyword>
<dbReference type="SUPFAM" id="SSF49265">
    <property type="entry name" value="Fibronectin type III"/>
    <property type="match status" value="1"/>
</dbReference>
<dbReference type="InterPro" id="IPR050991">
    <property type="entry name" value="ECM_Regulatory_Proteins"/>
</dbReference>
<dbReference type="SUPFAM" id="SSF55486">
    <property type="entry name" value="Metalloproteases ('zincins'), catalytic domain"/>
    <property type="match status" value="1"/>
</dbReference>
<dbReference type="PANTHER" id="PTHR46708">
    <property type="entry name" value="TENASCIN"/>
    <property type="match status" value="1"/>
</dbReference>
<dbReference type="SMART" id="SM00060">
    <property type="entry name" value="FN3"/>
    <property type="match status" value="2"/>
</dbReference>
<name>A0A365Y4F9_9BACT</name>
<dbReference type="Pfam" id="PF00041">
    <property type="entry name" value="fn3"/>
    <property type="match status" value="2"/>
</dbReference>
<evidence type="ECO:0000313" key="5">
    <source>
        <dbReference type="EMBL" id="RBL92874.1"/>
    </source>
</evidence>
<dbReference type="InterPro" id="IPR007280">
    <property type="entry name" value="Peptidase_C_arc/bac"/>
</dbReference>
<dbReference type="OrthoDB" id="9792152at2"/>
<dbReference type="GO" id="GO:0008237">
    <property type="term" value="F:metallopeptidase activity"/>
    <property type="evidence" value="ECO:0007669"/>
    <property type="project" value="InterPro"/>
</dbReference>
<dbReference type="InterPro" id="IPR013783">
    <property type="entry name" value="Ig-like_fold"/>
</dbReference>
<dbReference type="InterPro" id="IPR024079">
    <property type="entry name" value="MetalloPept_cat_dom_sf"/>
</dbReference>
<accession>A0A365Y4F9</accession>
<dbReference type="Gene3D" id="2.60.40.10">
    <property type="entry name" value="Immunoglobulins"/>
    <property type="match status" value="3"/>
</dbReference>
<reference evidence="5 6" key="1">
    <citation type="submission" date="2018-05" db="EMBL/GenBank/DDBJ databases">
        <title>Chitinophaga sp. K3CV102501T nov., isolated from isolated from a monsoon evergreen broad-leaved forest soil.</title>
        <authorList>
            <person name="Lv Y."/>
        </authorList>
    </citation>
    <scope>NUCLEOTIDE SEQUENCE [LARGE SCALE GENOMIC DNA]</scope>
    <source>
        <strain evidence="5 6">GDMCC 1.1325</strain>
    </source>
</reference>
<dbReference type="NCBIfam" id="TIGR04183">
    <property type="entry name" value="Por_Secre_tail"/>
    <property type="match status" value="1"/>
</dbReference>
<evidence type="ECO:0000256" key="1">
    <source>
        <dbReference type="ARBA" id="ARBA00022737"/>
    </source>
</evidence>
<dbReference type="CDD" id="cd00063">
    <property type="entry name" value="FN3"/>
    <property type="match status" value="2"/>
</dbReference>
<keyword evidence="3" id="KW-0732">Signal</keyword>
<dbReference type="PROSITE" id="PS50853">
    <property type="entry name" value="FN3"/>
    <property type="match status" value="1"/>
</dbReference>
<dbReference type="Gene3D" id="2.60.120.380">
    <property type="match status" value="1"/>
</dbReference>
<evidence type="ECO:0000256" key="3">
    <source>
        <dbReference type="SAM" id="SignalP"/>
    </source>
</evidence>
<feature type="chain" id="PRO_5016587266" evidence="3">
    <location>
        <begin position="20"/>
        <end position="1064"/>
    </location>
</feature>
<feature type="domain" description="Fibronectin type-III" evidence="4">
    <location>
        <begin position="672"/>
        <end position="765"/>
    </location>
</feature>
<feature type="region of interest" description="Disordered" evidence="2">
    <location>
        <begin position="464"/>
        <end position="487"/>
    </location>
</feature>
<dbReference type="InterPro" id="IPR003961">
    <property type="entry name" value="FN3_dom"/>
</dbReference>
<dbReference type="PANTHER" id="PTHR46708:SF2">
    <property type="entry name" value="FIBRONECTIN TYPE-III DOMAIN-CONTAINING PROTEIN"/>
    <property type="match status" value="1"/>
</dbReference>
<evidence type="ECO:0000256" key="2">
    <source>
        <dbReference type="SAM" id="MobiDB-lite"/>
    </source>
</evidence>
<proteinExistence type="predicted"/>